<dbReference type="EMBL" id="JAYDYQ010002533">
    <property type="protein sequence ID" value="KAK4484552.1"/>
    <property type="molecule type" value="Genomic_DNA"/>
</dbReference>
<organism evidence="1 2">
    <name type="scientific">Penstemon davidsonii</name>
    <dbReference type="NCBI Taxonomy" id="160366"/>
    <lineage>
        <taxon>Eukaryota</taxon>
        <taxon>Viridiplantae</taxon>
        <taxon>Streptophyta</taxon>
        <taxon>Embryophyta</taxon>
        <taxon>Tracheophyta</taxon>
        <taxon>Spermatophyta</taxon>
        <taxon>Magnoliopsida</taxon>
        <taxon>eudicotyledons</taxon>
        <taxon>Gunneridae</taxon>
        <taxon>Pentapetalae</taxon>
        <taxon>asterids</taxon>
        <taxon>lamiids</taxon>
        <taxon>Lamiales</taxon>
        <taxon>Plantaginaceae</taxon>
        <taxon>Cheloneae</taxon>
        <taxon>Penstemon</taxon>
    </lineage>
</organism>
<proteinExistence type="predicted"/>
<protein>
    <submittedName>
        <fullName evidence="1">Uncharacterized protein</fullName>
    </submittedName>
</protein>
<gene>
    <name evidence="1" type="ORF">RD792_007136</name>
</gene>
<evidence type="ECO:0000313" key="2">
    <source>
        <dbReference type="Proteomes" id="UP001291926"/>
    </source>
</evidence>
<dbReference type="Proteomes" id="UP001291926">
    <property type="component" value="Unassembled WGS sequence"/>
</dbReference>
<accession>A0ABR0D5L5</accession>
<sequence length="92" mass="10566">MESSLCYRFSNSTTRFSNGILYVAGGNNSKKPHNRQLKIPKNLRYPRRTQIPPDFHPILHPEKESIQLESTSSDSEFDSDDDINDFKCSLGF</sequence>
<name>A0ABR0D5L5_9LAMI</name>
<comment type="caution">
    <text evidence="1">The sequence shown here is derived from an EMBL/GenBank/DDBJ whole genome shotgun (WGS) entry which is preliminary data.</text>
</comment>
<evidence type="ECO:0000313" key="1">
    <source>
        <dbReference type="EMBL" id="KAK4484552.1"/>
    </source>
</evidence>
<keyword evidence="2" id="KW-1185">Reference proteome</keyword>
<reference evidence="1 2" key="1">
    <citation type="journal article" date="2023" name="bioRxiv">
        <title>Genome report: Whole genome sequence and annotation of Penstemon davidsonii.</title>
        <authorList>
            <person name="Ostevik K.L."/>
            <person name="Alabady M."/>
            <person name="Zhang M."/>
            <person name="Rausher M.D."/>
        </authorList>
    </citation>
    <scope>NUCLEOTIDE SEQUENCE [LARGE SCALE GENOMIC DNA]</scope>
    <source>
        <strain evidence="1">DNT005</strain>
        <tissue evidence="1">Whole leaf</tissue>
    </source>
</reference>